<feature type="region of interest" description="Disordered" evidence="1">
    <location>
        <begin position="253"/>
        <end position="292"/>
    </location>
</feature>
<feature type="region of interest" description="Disordered" evidence="1">
    <location>
        <begin position="604"/>
        <end position="635"/>
    </location>
</feature>
<name>A0A8D9BL43_9HEMI</name>
<feature type="compositionally biased region" description="Pro residues" evidence="1">
    <location>
        <begin position="618"/>
        <end position="635"/>
    </location>
</feature>
<proteinExistence type="predicted"/>
<sequence length="635" mass="72767">MKNRGKKLPCGRKATLPMCQRVPSNVTQGDRTNICNNQDKPWQQRSECDSNVEHDLHSSSLSDLAIKQTESKSIPIFHSNTYIGQIKVNTHLVNASSGPSIELDFYIARYLKVKQYYIDLQKYRTLKNPRKLQHGNKKCIGTGLPSVDQYDMQMVWLQNCIETYLPNLTKIYEFYSHFMADTDQESNEGLFEPVLTRLAFWQMLRDYRLQKQFDSLVSLEIILQQNPYLSRMNRNEKMEKSDLNQRVEDANSQYGSLTSENDERNTSSHTHSTHADNRTAPANAMEPTMSQSLDPRVLDPFDRMAFPEFVHYMLELAWCLYSGQRATYKTTWPTHLAGCLFRLIKETFKKHGEEGQVLRNARYKRMIPKLYHQFAHHVGNPVPVRHLVRLFKFNQLHPHDSFTNSDCWVLFDQLDETRFGYIDRSYMCDQSPPNYKEDAGDASHGDNKLFSPPSKSFSSIDSCESTMKLYGETTSSCKVFVCESSNEPCVTKICSEIIKTHRPDKGILDPDYSVPLDFTKSLFKLEVNEFFDAIALVCPRLMSAQGFVINVSMSLNFLEYFESLVLFCEMNADKTCRLLKAETTEMYYMEYVIPVIEREKAAKAGVKKPTGPGGTTAAPPPVAKKGAAPPPAKKK</sequence>
<accession>A0A8D9BL43</accession>
<reference evidence="2" key="1">
    <citation type="submission" date="2021-05" db="EMBL/GenBank/DDBJ databases">
        <authorList>
            <person name="Alioto T."/>
            <person name="Alioto T."/>
            <person name="Gomez Garrido J."/>
        </authorList>
    </citation>
    <scope>NUCLEOTIDE SEQUENCE</scope>
</reference>
<dbReference type="EMBL" id="HBUF01638803">
    <property type="protein sequence ID" value="CAG6784612.1"/>
    <property type="molecule type" value="Transcribed_RNA"/>
</dbReference>
<evidence type="ECO:0000256" key="1">
    <source>
        <dbReference type="SAM" id="MobiDB-lite"/>
    </source>
</evidence>
<dbReference type="AlphaFoldDB" id="A0A8D9BL43"/>
<evidence type="ECO:0000313" key="2">
    <source>
        <dbReference type="EMBL" id="CAG6784612.1"/>
    </source>
</evidence>
<protein>
    <submittedName>
        <fullName evidence="2">Uncharacterized protein</fullName>
    </submittedName>
</protein>
<organism evidence="2">
    <name type="scientific">Cacopsylla melanoneura</name>
    <dbReference type="NCBI Taxonomy" id="428564"/>
    <lineage>
        <taxon>Eukaryota</taxon>
        <taxon>Metazoa</taxon>
        <taxon>Ecdysozoa</taxon>
        <taxon>Arthropoda</taxon>
        <taxon>Hexapoda</taxon>
        <taxon>Insecta</taxon>
        <taxon>Pterygota</taxon>
        <taxon>Neoptera</taxon>
        <taxon>Paraneoptera</taxon>
        <taxon>Hemiptera</taxon>
        <taxon>Sternorrhyncha</taxon>
        <taxon>Psylloidea</taxon>
        <taxon>Psyllidae</taxon>
        <taxon>Psyllinae</taxon>
        <taxon>Cacopsylla</taxon>
    </lineage>
</organism>